<feature type="domain" description="Mediator of RNA polymerase II transcription subunit 16 central helical bridge" evidence="14">
    <location>
        <begin position="463"/>
        <end position="654"/>
    </location>
</feature>
<dbReference type="RefSeq" id="XP_031553675.1">
    <property type="nucleotide sequence ID" value="XM_031697815.1"/>
</dbReference>
<dbReference type="GeneID" id="116290710"/>
<feature type="region of interest" description="Disordered" evidence="12">
    <location>
        <begin position="141"/>
        <end position="168"/>
    </location>
</feature>
<dbReference type="KEGG" id="aten:116290710"/>
<dbReference type="GO" id="GO:0045893">
    <property type="term" value="P:positive regulation of DNA-templated transcription"/>
    <property type="evidence" value="ECO:0007669"/>
    <property type="project" value="TreeGrafter"/>
</dbReference>
<keyword evidence="9 11" id="KW-0539">Nucleus</keyword>
<sequence>MDLLYSTVWETAKKSQRDACGKVTVSWSHRNLIAFTSGYKKIQDNNDKKCLYNALHILDPDTPWDVCSFDSHHKELIQKIVWDSTGARLLSVDLQGQCNVWTMKDNLVNDWQCKATANVGEGERLVAVSWIDNGIKVMFSPSSSDDHASKRSFEEQFKSSSNKPPYTEFGGKAQDGWVAVTESGLFCVTTLKPDVKIARKNLSSIRRRVAFADLAYTSQGKVIVAANDGEKSTSVQFYRMQIKSQNNTCQIETFSLPCLFPHSRSELQEISEYTVSEIQFLSKNSGEIVLVCTVGLFGTCIKKWVMRKERIEKFQKVPFRTSAQPTVFRWSCLTSHMDSAQLISLTLPRLPVTVDVSQTLMFPVLAIAASYDDDRIELINSHTLSRMSSHQSQAKGIQSVEPPSKKAKTHQLTQTQGTMCCMSFSPCSCCLVGVSCTGDLSVFKIQPTEGTPPNRFKRNLVDLMEYCLVAGWEWWDIMVAAHLGAPADMAESVLKLLLEDFNQVQLLQQYIPHMLIHKLMAVKASLYRCMKDGSGQAMDCYASQFLYSVTMLFRSLPTCTQNTMEQLTKVCTARTTDVDIDKVILSLDSKEYTVEAGILTAVHPLIQWITDLAMFVIAAFTTRHTKDSVPGVSLGHNPEVLGLLKEMLVLIKIWGQTMSSIVPSITPSADKKDSLALLFKIITKMWLHSKQPGEGQEIEDRLAVEASPLLPNQLFVVNMKAPNLNRGVIGKPVSGPIKASVYQFNNRPMGASVCHSYHPFASAVLPIAPESAYNLDVIRRVFIDSGPDIPLKQCTRCSCVSQLNGPSNQNIVLKTWEQRWVKSCVCGGSWKKYQVQ</sequence>
<evidence type="ECO:0000256" key="4">
    <source>
        <dbReference type="ARBA" id="ARBA00022574"/>
    </source>
</evidence>
<evidence type="ECO:0000256" key="12">
    <source>
        <dbReference type="SAM" id="MobiDB-lite"/>
    </source>
</evidence>
<evidence type="ECO:0000313" key="16">
    <source>
        <dbReference type="Proteomes" id="UP000515163"/>
    </source>
</evidence>
<evidence type="ECO:0000256" key="9">
    <source>
        <dbReference type="ARBA" id="ARBA00023242"/>
    </source>
</evidence>
<dbReference type="Pfam" id="PF11635">
    <property type="entry name" value="Med16_N"/>
    <property type="match status" value="1"/>
</dbReference>
<dbReference type="SUPFAM" id="SSF69322">
    <property type="entry name" value="Tricorn protease domain 2"/>
    <property type="match status" value="1"/>
</dbReference>
<evidence type="ECO:0000256" key="10">
    <source>
        <dbReference type="ARBA" id="ARBA00032015"/>
    </source>
</evidence>
<dbReference type="Pfam" id="PF20718">
    <property type="entry name" value="Med16_bridge"/>
    <property type="match status" value="1"/>
</dbReference>
<proteinExistence type="inferred from homology"/>
<evidence type="ECO:0000256" key="2">
    <source>
        <dbReference type="ARBA" id="ARBA00006543"/>
    </source>
</evidence>
<comment type="subcellular location">
    <subcellularLocation>
        <location evidence="1 11">Nucleus</location>
    </subcellularLocation>
</comment>
<accession>A0A6P8HM10</accession>
<feature type="compositionally biased region" description="Basic and acidic residues" evidence="12">
    <location>
        <begin position="144"/>
        <end position="157"/>
    </location>
</feature>
<dbReference type="PANTHER" id="PTHR13224:SF6">
    <property type="entry name" value="MEDIATOR OF RNA POLYMERASE II TRANSCRIPTION SUBUNIT 16"/>
    <property type="match status" value="1"/>
</dbReference>
<evidence type="ECO:0000256" key="11">
    <source>
        <dbReference type="RuleBase" id="RU364149"/>
    </source>
</evidence>
<evidence type="ECO:0000256" key="7">
    <source>
        <dbReference type="ARBA" id="ARBA00023159"/>
    </source>
</evidence>
<dbReference type="InterPro" id="IPR021665">
    <property type="entry name" value="Mediator_Med16_N"/>
</dbReference>
<dbReference type="InterPro" id="IPR048338">
    <property type="entry name" value="Mediator_Med16"/>
</dbReference>
<name>A0A6P8HM10_ACTTE</name>
<evidence type="ECO:0000256" key="8">
    <source>
        <dbReference type="ARBA" id="ARBA00023163"/>
    </source>
</evidence>
<evidence type="ECO:0000256" key="5">
    <source>
        <dbReference type="ARBA" id="ARBA00022737"/>
    </source>
</evidence>
<evidence type="ECO:0000256" key="1">
    <source>
        <dbReference type="ARBA" id="ARBA00004123"/>
    </source>
</evidence>
<feature type="domain" description="Mediator complex subunit 16 C-terminal" evidence="15">
    <location>
        <begin position="776"/>
        <end position="831"/>
    </location>
</feature>
<dbReference type="GO" id="GO:0016592">
    <property type="term" value="C:mediator complex"/>
    <property type="evidence" value="ECO:0007669"/>
    <property type="project" value="InterPro"/>
</dbReference>
<evidence type="ECO:0000259" key="14">
    <source>
        <dbReference type="Pfam" id="PF20718"/>
    </source>
</evidence>
<evidence type="ECO:0000256" key="6">
    <source>
        <dbReference type="ARBA" id="ARBA00023015"/>
    </source>
</evidence>
<dbReference type="Pfam" id="PF20719">
    <property type="entry name" value="Med16_C"/>
    <property type="match status" value="1"/>
</dbReference>
<dbReference type="FunCoup" id="A0A6P8HM10">
    <property type="interactions" value="1776"/>
</dbReference>
<dbReference type="OrthoDB" id="10018574at2759"/>
<evidence type="ECO:0000256" key="3">
    <source>
        <dbReference type="ARBA" id="ARBA00019614"/>
    </source>
</evidence>
<dbReference type="InterPro" id="IPR048339">
    <property type="entry name" value="Mediator_Med16_C"/>
</dbReference>
<dbReference type="Proteomes" id="UP000515163">
    <property type="component" value="Unplaced"/>
</dbReference>
<comment type="subunit">
    <text evidence="11">Component of the Mediator complex.</text>
</comment>
<protein>
    <recommendedName>
        <fullName evidence="3 11">Mediator of RNA polymerase II transcription subunit 16</fullName>
    </recommendedName>
    <alternativeName>
        <fullName evidence="10 11">Mediator complex subunit 16</fullName>
    </alternativeName>
</protein>
<comment type="function">
    <text evidence="11">Component of the Mediator complex, a coactivator involved in the regulated transcription of nearly all RNA polymerase II-dependent genes. Mediator functions as a bridge to convey information from gene-specific regulatory proteins to the basal RNA polymerase II transcription machinery. Mediator is recruited to promoters by direct interactions with regulatory proteins and serves as a scaffold for the assembly of a functional preinitiation complex with RNA polymerase II and the general transcription factors.</text>
</comment>
<dbReference type="PANTHER" id="PTHR13224">
    <property type="entry name" value="THYROID HORMONE RECEPTOR-ASSOCIATED PROTEIN-RELATED"/>
    <property type="match status" value="1"/>
</dbReference>
<keyword evidence="6 11" id="KW-0805">Transcription regulation</keyword>
<keyword evidence="16" id="KW-1185">Reference proteome</keyword>
<gene>
    <name evidence="17" type="primary">LOC116290710</name>
    <name evidence="11" type="synonym">MED16</name>
</gene>
<feature type="domain" description="Mediator complex subunit Med16 N-terminal" evidence="13">
    <location>
        <begin position="121"/>
        <end position="393"/>
    </location>
</feature>
<organism evidence="16 17">
    <name type="scientific">Actinia tenebrosa</name>
    <name type="common">Australian red waratah sea anemone</name>
    <dbReference type="NCBI Taxonomy" id="6105"/>
    <lineage>
        <taxon>Eukaryota</taxon>
        <taxon>Metazoa</taxon>
        <taxon>Cnidaria</taxon>
        <taxon>Anthozoa</taxon>
        <taxon>Hexacorallia</taxon>
        <taxon>Actiniaria</taxon>
        <taxon>Actiniidae</taxon>
        <taxon>Actinia</taxon>
    </lineage>
</organism>
<dbReference type="InParanoid" id="A0A6P8HM10"/>
<keyword evidence="4" id="KW-0853">WD repeat</keyword>
<keyword evidence="7 11" id="KW-0010">Activator</keyword>
<reference evidence="17" key="1">
    <citation type="submission" date="2025-08" db="UniProtKB">
        <authorList>
            <consortium name="RefSeq"/>
        </authorList>
    </citation>
    <scope>IDENTIFICATION</scope>
    <source>
        <tissue evidence="17">Tentacle</tissue>
    </source>
</reference>
<evidence type="ECO:0000313" key="17">
    <source>
        <dbReference type="RefSeq" id="XP_031553675.1"/>
    </source>
</evidence>
<keyword evidence="8 11" id="KW-0804">Transcription</keyword>
<dbReference type="AlphaFoldDB" id="A0A6P8HM10"/>
<evidence type="ECO:0000259" key="15">
    <source>
        <dbReference type="Pfam" id="PF20719"/>
    </source>
</evidence>
<dbReference type="InterPro" id="IPR048616">
    <property type="entry name" value="MED16_bridge"/>
</dbReference>
<comment type="similarity">
    <text evidence="2 11">Belongs to the Mediator complex subunit 16 family.</text>
</comment>
<keyword evidence="5" id="KW-0677">Repeat</keyword>
<evidence type="ECO:0000259" key="13">
    <source>
        <dbReference type="Pfam" id="PF11635"/>
    </source>
</evidence>